<dbReference type="InterPro" id="IPR007016">
    <property type="entry name" value="O-antigen_ligase-rel_domated"/>
</dbReference>
<feature type="transmembrane region" description="Helical" evidence="5">
    <location>
        <begin position="220"/>
        <end position="237"/>
    </location>
</feature>
<dbReference type="EMBL" id="NWVD01000003">
    <property type="protein sequence ID" value="PCG09097.1"/>
    <property type="molecule type" value="Genomic_DNA"/>
</dbReference>
<feature type="transmembrane region" description="Helical" evidence="5">
    <location>
        <begin position="425"/>
        <end position="442"/>
    </location>
</feature>
<evidence type="ECO:0000256" key="4">
    <source>
        <dbReference type="ARBA" id="ARBA00023136"/>
    </source>
</evidence>
<feature type="transmembrane region" description="Helical" evidence="5">
    <location>
        <begin position="71"/>
        <end position="89"/>
    </location>
</feature>
<sequence length="455" mass="48311">MVHVRSARRSSFRPDLPLALALVMIVLLWVAGGASRADAMGQVVVRAGAWALLVVASLAGPRPDLAGCRAIVWLLAATIALPFIQLIPLPPAWWQALPGRAILSTPGQAVPWRPWTMTPGATRNALASLVVPVAMFVILAQGKARVHRWMPTMLLGMIGAAVLLGLLQFSGAGFNSPFLNDTPGLVSSIFANRNHFALFVAMGCLIAPAWAFMDREALRWRGPLAAGLVIVFVLTILATGSRAGILLGGVALALALLLVGRNLRRRLRGGPRWLLPACVVAAILVIGGFIALSFAADRAVGISRLITLEVGEDMRSRARPTVLAMIALYMPFGSGLGGFDPVFRIHEPFALLKPTYFNQAHNDYLGIALDAGIAGILILVAAIGWWALASIRVWRAKGDHDILLGRLGSAMILLVLIASTADYPARTPTVMALVVVAAMWLARGKAHANGVALPS</sequence>
<feature type="transmembrane region" description="Helical" evidence="5">
    <location>
        <begin position="194"/>
        <end position="213"/>
    </location>
</feature>
<feature type="transmembrane region" description="Helical" evidence="5">
    <location>
        <begin position="401"/>
        <end position="419"/>
    </location>
</feature>
<dbReference type="AlphaFoldDB" id="A0A2A4HZK5"/>
<feature type="transmembrane region" description="Helical" evidence="5">
    <location>
        <begin position="121"/>
        <end position="140"/>
    </location>
</feature>
<feature type="transmembrane region" description="Helical" evidence="5">
    <location>
        <begin position="364"/>
        <end position="389"/>
    </location>
</feature>
<dbReference type="PANTHER" id="PTHR37422:SF23">
    <property type="entry name" value="TEICHURONIC ACID BIOSYNTHESIS PROTEIN TUAE"/>
    <property type="match status" value="1"/>
</dbReference>
<protein>
    <recommendedName>
        <fullName evidence="6">O-antigen ligase-related domain-containing protein</fullName>
    </recommendedName>
</protein>
<feature type="transmembrane region" description="Helical" evidence="5">
    <location>
        <begin position="152"/>
        <end position="174"/>
    </location>
</feature>
<keyword evidence="2 5" id="KW-0812">Transmembrane</keyword>
<proteinExistence type="predicted"/>
<keyword evidence="4 5" id="KW-0472">Membrane</keyword>
<name>A0A2A4HZK5_9SPHN</name>
<evidence type="ECO:0000313" key="7">
    <source>
        <dbReference type="EMBL" id="PCG09097.1"/>
    </source>
</evidence>
<evidence type="ECO:0000256" key="1">
    <source>
        <dbReference type="ARBA" id="ARBA00004141"/>
    </source>
</evidence>
<dbReference type="PANTHER" id="PTHR37422">
    <property type="entry name" value="TEICHURONIC ACID BIOSYNTHESIS PROTEIN TUAE"/>
    <property type="match status" value="1"/>
</dbReference>
<organism evidence="7 8">
    <name type="scientific">Sphingomonas ginsenosidimutans</name>
    <dbReference type="NCBI Taxonomy" id="862134"/>
    <lineage>
        <taxon>Bacteria</taxon>
        <taxon>Pseudomonadati</taxon>
        <taxon>Pseudomonadota</taxon>
        <taxon>Alphaproteobacteria</taxon>
        <taxon>Sphingomonadales</taxon>
        <taxon>Sphingomonadaceae</taxon>
        <taxon>Sphingomonas</taxon>
    </lineage>
</organism>
<evidence type="ECO:0000256" key="3">
    <source>
        <dbReference type="ARBA" id="ARBA00022989"/>
    </source>
</evidence>
<comment type="caution">
    <text evidence="7">The sequence shown here is derived from an EMBL/GenBank/DDBJ whole genome shotgun (WGS) entry which is preliminary data.</text>
</comment>
<evidence type="ECO:0000256" key="2">
    <source>
        <dbReference type="ARBA" id="ARBA00022692"/>
    </source>
</evidence>
<feature type="transmembrane region" description="Helical" evidence="5">
    <location>
        <begin position="43"/>
        <end position="59"/>
    </location>
</feature>
<dbReference type="Pfam" id="PF04932">
    <property type="entry name" value="Wzy_C"/>
    <property type="match status" value="1"/>
</dbReference>
<dbReference type="Proteomes" id="UP000218784">
    <property type="component" value="Unassembled WGS sequence"/>
</dbReference>
<evidence type="ECO:0000256" key="5">
    <source>
        <dbReference type="SAM" id="Phobius"/>
    </source>
</evidence>
<keyword evidence="3 5" id="KW-1133">Transmembrane helix</keyword>
<dbReference type="GO" id="GO:0016020">
    <property type="term" value="C:membrane"/>
    <property type="evidence" value="ECO:0007669"/>
    <property type="project" value="UniProtKB-SubCell"/>
</dbReference>
<accession>A0A2A4HZK5</accession>
<keyword evidence="8" id="KW-1185">Reference proteome</keyword>
<comment type="subcellular location">
    <subcellularLocation>
        <location evidence="1">Membrane</location>
        <topology evidence="1">Multi-pass membrane protein</topology>
    </subcellularLocation>
</comment>
<feature type="transmembrane region" description="Helical" evidence="5">
    <location>
        <begin position="243"/>
        <end position="261"/>
    </location>
</feature>
<evidence type="ECO:0000259" key="6">
    <source>
        <dbReference type="Pfam" id="PF04932"/>
    </source>
</evidence>
<gene>
    <name evidence="7" type="ORF">COA17_09395</name>
</gene>
<dbReference type="InterPro" id="IPR051533">
    <property type="entry name" value="WaaL-like"/>
</dbReference>
<reference evidence="7 8" key="1">
    <citation type="submission" date="2017-09" db="EMBL/GenBank/DDBJ databases">
        <title>Sphingomonas ginsenosidimutans KACC 14949, whole genome shotgun sequence.</title>
        <authorList>
            <person name="Feng G."/>
            <person name="Zhu H."/>
        </authorList>
    </citation>
    <scope>NUCLEOTIDE SEQUENCE [LARGE SCALE GENOMIC DNA]</scope>
    <source>
        <strain evidence="7 8">KACC 14949</strain>
    </source>
</reference>
<feature type="domain" description="O-antigen ligase-related" evidence="6">
    <location>
        <begin position="228"/>
        <end position="380"/>
    </location>
</feature>
<evidence type="ECO:0000313" key="8">
    <source>
        <dbReference type="Proteomes" id="UP000218784"/>
    </source>
</evidence>
<feature type="transmembrane region" description="Helical" evidence="5">
    <location>
        <begin position="273"/>
        <end position="296"/>
    </location>
</feature>